<keyword evidence="2" id="KW-0326">Glycosidase</keyword>
<dbReference type="SUPFAM" id="SSF51445">
    <property type="entry name" value="(Trans)glycosidases"/>
    <property type="match status" value="1"/>
</dbReference>
<dbReference type="Gene3D" id="3.20.20.80">
    <property type="entry name" value="Glycosidases"/>
    <property type="match status" value="1"/>
</dbReference>
<name>A0A8S3CAF9_9BILA</name>
<keyword evidence="2" id="KW-0378">Hydrolase</keyword>
<organism evidence="5 6">
    <name type="scientific">Rotaria magnacalcarata</name>
    <dbReference type="NCBI Taxonomy" id="392030"/>
    <lineage>
        <taxon>Eukaryota</taxon>
        <taxon>Metazoa</taxon>
        <taxon>Spiralia</taxon>
        <taxon>Gnathifera</taxon>
        <taxon>Rotifera</taxon>
        <taxon>Eurotatoria</taxon>
        <taxon>Bdelloidea</taxon>
        <taxon>Philodinida</taxon>
        <taxon>Philodinidae</taxon>
        <taxon>Rotaria</taxon>
    </lineage>
</organism>
<dbReference type="EMBL" id="CAJOBJ010141000">
    <property type="protein sequence ID" value="CAF4762871.1"/>
    <property type="molecule type" value="Genomic_DNA"/>
</dbReference>
<dbReference type="GO" id="GO:0004558">
    <property type="term" value="F:alpha-1,4-glucosidase activity"/>
    <property type="evidence" value="ECO:0007669"/>
    <property type="project" value="TreeGrafter"/>
</dbReference>
<evidence type="ECO:0000256" key="2">
    <source>
        <dbReference type="RuleBase" id="RU361185"/>
    </source>
</evidence>
<dbReference type="Pfam" id="PF01055">
    <property type="entry name" value="Glyco_hydro_31_2nd"/>
    <property type="match status" value="1"/>
</dbReference>
<dbReference type="PANTHER" id="PTHR22762:SF133">
    <property type="entry name" value="P-TYPE DOMAIN-CONTAINING PROTEIN"/>
    <property type="match status" value="1"/>
</dbReference>
<evidence type="ECO:0000259" key="3">
    <source>
        <dbReference type="Pfam" id="PF01055"/>
    </source>
</evidence>
<gene>
    <name evidence="4" type="ORF">GIL414_LOCUS45624</name>
    <name evidence="5" type="ORF">SMN809_LOCUS51956</name>
</gene>
<reference evidence="5" key="1">
    <citation type="submission" date="2021-02" db="EMBL/GenBank/DDBJ databases">
        <authorList>
            <person name="Nowell W R."/>
        </authorList>
    </citation>
    <scope>NUCLEOTIDE SEQUENCE</scope>
</reference>
<feature type="non-terminal residue" evidence="5">
    <location>
        <position position="1"/>
    </location>
</feature>
<sequence length="63" mass="7066">LPRSTFVGSGQWSGHWLGDNGAKWEEMKRSLIGMVEFNWFGIPFNGADICGFDGIPSEEMCIR</sequence>
<proteinExistence type="inferred from homology"/>
<feature type="domain" description="Glycoside hydrolase family 31 TIM barrel" evidence="3">
    <location>
        <begin position="2"/>
        <end position="63"/>
    </location>
</feature>
<evidence type="ECO:0000313" key="4">
    <source>
        <dbReference type="EMBL" id="CAF4762871.1"/>
    </source>
</evidence>
<dbReference type="AlphaFoldDB" id="A0A8S3CAF9"/>
<protein>
    <recommendedName>
        <fullName evidence="3">Glycoside hydrolase family 31 TIM barrel domain-containing protein</fullName>
    </recommendedName>
</protein>
<evidence type="ECO:0000256" key="1">
    <source>
        <dbReference type="ARBA" id="ARBA00007806"/>
    </source>
</evidence>
<accession>A0A8S3CAF9</accession>
<evidence type="ECO:0000313" key="5">
    <source>
        <dbReference type="EMBL" id="CAF4905515.1"/>
    </source>
</evidence>
<evidence type="ECO:0000313" key="6">
    <source>
        <dbReference type="Proteomes" id="UP000676336"/>
    </source>
</evidence>
<dbReference type="PANTHER" id="PTHR22762">
    <property type="entry name" value="ALPHA-GLUCOSIDASE"/>
    <property type="match status" value="1"/>
</dbReference>
<dbReference type="InterPro" id="IPR017853">
    <property type="entry name" value="GH"/>
</dbReference>
<comment type="similarity">
    <text evidence="1 2">Belongs to the glycosyl hydrolase 31 family.</text>
</comment>
<dbReference type="InterPro" id="IPR000322">
    <property type="entry name" value="Glyco_hydro_31_TIM"/>
</dbReference>
<dbReference type="Proteomes" id="UP000676336">
    <property type="component" value="Unassembled WGS sequence"/>
</dbReference>
<dbReference type="EMBL" id="CAJOBI010175404">
    <property type="protein sequence ID" value="CAF4905515.1"/>
    <property type="molecule type" value="Genomic_DNA"/>
</dbReference>
<feature type="non-terminal residue" evidence="5">
    <location>
        <position position="63"/>
    </location>
</feature>
<comment type="caution">
    <text evidence="5">The sequence shown here is derived from an EMBL/GenBank/DDBJ whole genome shotgun (WGS) entry which is preliminary data.</text>
</comment>
<dbReference type="Proteomes" id="UP000681720">
    <property type="component" value="Unassembled WGS sequence"/>
</dbReference>
<dbReference type="GO" id="GO:0005975">
    <property type="term" value="P:carbohydrate metabolic process"/>
    <property type="evidence" value="ECO:0007669"/>
    <property type="project" value="InterPro"/>
</dbReference>